<keyword evidence="4" id="KW-0813">Transport</keyword>
<evidence type="ECO:0000256" key="6">
    <source>
        <dbReference type="ARBA" id="ARBA00023034"/>
    </source>
</evidence>
<reference evidence="9 10" key="1">
    <citation type="submission" date="2020-08" db="EMBL/GenBank/DDBJ databases">
        <authorList>
            <person name="Hejnol A."/>
        </authorList>
    </citation>
    <scope>NUCLEOTIDE SEQUENCE [LARGE SCALE GENOMIC DNA]</scope>
</reference>
<evidence type="ECO:0000256" key="3">
    <source>
        <dbReference type="ARBA" id="ARBA00017083"/>
    </source>
</evidence>
<evidence type="ECO:0000313" key="10">
    <source>
        <dbReference type="Proteomes" id="UP000549394"/>
    </source>
</evidence>
<feature type="domain" description="Vps52 coiled-coil" evidence="7">
    <location>
        <begin position="73"/>
        <end position="245"/>
    </location>
</feature>
<comment type="subcellular location">
    <subcellularLocation>
        <location evidence="1">Golgi apparatus</location>
        <location evidence="1">trans-Golgi network</location>
    </subcellularLocation>
</comment>
<dbReference type="InterPro" id="IPR048319">
    <property type="entry name" value="Vps52_CC"/>
</dbReference>
<dbReference type="Pfam" id="PF20655">
    <property type="entry name" value="Vps52_C"/>
    <property type="match status" value="1"/>
</dbReference>
<keyword evidence="6" id="KW-0333">Golgi apparatus</keyword>
<organism evidence="9 10">
    <name type="scientific">Dimorphilus gyrociliatus</name>
    <dbReference type="NCBI Taxonomy" id="2664684"/>
    <lineage>
        <taxon>Eukaryota</taxon>
        <taxon>Metazoa</taxon>
        <taxon>Spiralia</taxon>
        <taxon>Lophotrochozoa</taxon>
        <taxon>Annelida</taxon>
        <taxon>Polychaeta</taxon>
        <taxon>Polychaeta incertae sedis</taxon>
        <taxon>Dinophilidae</taxon>
        <taxon>Dimorphilus</taxon>
    </lineage>
</organism>
<name>A0A7I8VDX1_9ANNE</name>
<evidence type="ECO:0000259" key="8">
    <source>
        <dbReference type="Pfam" id="PF20655"/>
    </source>
</evidence>
<dbReference type="PANTHER" id="PTHR14190:SF7">
    <property type="entry name" value="VACUOLAR PROTEIN SORTING-ASSOCIATED PROTEIN 52 HOMOLOG"/>
    <property type="match status" value="1"/>
</dbReference>
<protein>
    <recommendedName>
        <fullName evidence="3">Vacuolar protein sorting-associated protein 52 homolog</fullName>
    </recommendedName>
</protein>
<keyword evidence="5" id="KW-0653">Protein transport</keyword>
<gene>
    <name evidence="9" type="ORF">DGYR_LOCUS1824</name>
</gene>
<dbReference type="AlphaFoldDB" id="A0A7I8VDX1"/>
<dbReference type="GO" id="GO:0042147">
    <property type="term" value="P:retrograde transport, endosome to Golgi"/>
    <property type="evidence" value="ECO:0007669"/>
    <property type="project" value="TreeGrafter"/>
</dbReference>
<evidence type="ECO:0000256" key="5">
    <source>
        <dbReference type="ARBA" id="ARBA00022927"/>
    </source>
</evidence>
<dbReference type="EMBL" id="CAJFCJ010000002">
    <property type="protein sequence ID" value="CAD5112736.1"/>
    <property type="molecule type" value="Genomic_DNA"/>
</dbReference>
<evidence type="ECO:0000256" key="4">
    <source>
        <dbReference type="ARBA" id="ARBA00022448"/>
    </source>
</evidence>
<dbReference type="GO" id="GO:0015031">
    <property type="term" value="P:protein transport"/>
    <property type="evidence" value="ECO:0007669"/>
    <property type="project" value="UniProtKB-KW"/>
</dbReference>
<dbReference type="Pfam" id="PF04129">
    <property type="entry name" value="Vps52_CC"/>
    <property type="match status" value="1"/>
</dbReference>
<dbReference type="GO" id="GO:0007041">
    <property type="term" value="P:lysosomal transport"/>
    <property type="evidence" value="ECO:0007669"/>
    <property type="project" value="TreeGrafter"/>
</dbReference>
<evidence type="ECO:0000256" key="1">
    <source>
        <dbReference type="ARBA" id="ARBA00004601"/>
    </source>
</evidence>
<dbReference type="GO" id="GO:0019905">
    <property type="term" value="F:syntaxin binding"/>
    <property type="evidence" value="ECO:0007669"/>
    <property type="project" value="TreeGrafter"/>
</dbReference>
<proteinExistence type="inferred from homology"/>
<evidence type="ECO:0000259" key="7">
    <source>
        <dbReference type="Pfam" id="PF04129"/>
    </source>
</evidence>
<evidence type="ECO:0000256" key="2">
    <source>
        <dbReference type="ARBA" id="ARBA00008180"/>
    </source>
</evidence>
<sequence length="670" mass="78332">MAAPELKNELDLDLGNLDLTSDEYLLDEIDVYIQENLEDPIVKEALEKGLDLRHYSKQVETELLEVENNSIQDYIKESKNIAKLHKQMTNCDSILERMEGMLNGFQTDLSSISSEIQKLQRQSVEMNVKLKNRQSVRGELSQFVDEMVIPKKMIEHILETPVTEREFQENLMELNHKINFVKEQSFKDAKSCLDVKDTLEKLKIKAISKIREFLLSKVYQFKKPLTNYQIPQDALLKFRFFNEFLIANERAVAKEIRDEYIDTMSKIYYSYFKGYSTRIMKLQPILKNRSTIFTLGNRGSVLTSELEASIIVPHAAKTTDQRYSFESLFRSQHYALVDNGCREYLFLSEFFCVSGNSAQDLFNAVMHKTVSMFYKQTESYIMESYDSIAMFLCIHIILRYQVLMHKRSTPALNKYWDSLLHLLWPRFEFILQMNIHSVRECDPARLRNIDERPHYITRRYAEFSAAIVGLNESFPSERVEKLLAGLQAEVENFILRMAAEFPDRREQLVFLINNYDMMLSVILERTTDDSKESETFKQQLAARTHEYIEETLMPHFGGMIMFVKEAEDIVERGGSDGLKQQEARINQIVRGFNTDWKRAIESINSQIMKSFTNFKNGTQILQGTLTQMVQYYVRFHKILGTGMLKALGIHKELLNIHQVMVEVKKHKPVF</sequence>
<feature type="domain" description="Vps52 C-terminal" evidence="8">
    <location>
        <begin position="286"/>
        <end position="548"/>
    </location>
</feature>
<dbReference type="OrthoDB" id="19482at2759"/>
<dbReference type="GO" id="GO:0005829">
    <property type="term" value="C:cytosol"/>
    <property type="evidence" value="ECO:0007669"/>
    <property type="project" value="GOC"/>
</dbReference>
<keyword evidence="10" id="KW-1185">Reference proteome</keyword>
<dbReference type="GO" id="GO:0000938">
    <property type="term" value="C:GARP complex"/>
    <property type="evidence" value="ECO:0007669"/>
    <property type="project" value="TreeGrafter"/>
</dbReference>
<accession>A0A7I8VDX1</accession>
<dbReference type="Proteomes" id="UP000549394">
    <property type="component" value="Unassembled WGS sequence"/>
</dbReference>
<dbReference type="InterPro" id="IPR007258">
    <property type="entry name" value="Vps52"/>
</dbReference>
<dbReference type="InterPro" id="IPR048361">
    <property type="entry name" value="Vps52_C"/>
</dbReference>
<dbReference type="GO" id="GO:0032456">
    <property type="term" value="P:endocytic recycling"/>
    <property type="evidence" value="ECO:0007669"/>
    <property type="project" value="TreeGrafter"/>
</dbReference>
<evidence type="ECO:0000313" key="9">
    <source>
        <dbReference type="EMBL" id="CAD5112736.1"/>
    </source>
</evidence>
<dbReference type="PANTHER" id="PTHR14190">
    <property type="entry name" value="SUPPRESSOR OF ACTIN MUTATIONS 2/VACUOLAR PROTEIN SORTING 52"/>
    <property type="match status" value="1"/>
</dbReference>
<dbReference type="GO" id="GO:0006896">
    <property type="term" value="P:Golgi to vacuole transport"/>
    <property type="evidence" value="ECO:0007669"/>
    <property type="project" value="TreeGrafter"/>
</dbReference>
<comment type="caution">
    <text evidence="9">The sequence shown here is derived from an EMBL/GenBank/DDBJ whole genome shotgun (WGS) entry which is preliminary data.</text>
</comment>
<comment type="similarity">
    <text evidence="2">Belongs to the VPS52 family.</text>
</comment>